<keyword evidence="3" id="KW-1185">Reference proteome</keyword>
<dbReference type="EMBL" id="CP130318">
    <property type="protein sequence ID" value="WNQ11927.1"/>
    <property type="molecule type" value="Genomic_DNA"/>
</dbReference>
<dbReference type="InterPro" id="IPR050471">
    <property type="entry name" value="AB_hydrolase"/>
</dbReference>
<dbReference type="PANTHER" id="PTHR43433">
    <property type="entry name" value="HYDROLASE, ALPHA/BETA FOLD FAMILY PROTEIN"/>
    <property type="match status" value="1"/>
</dbReference>
<evidence type="ECO:0000313" key="2">
    <source>
        <dbReference type="EMBL" id="WNQ11927.1"/>
    </source>
</evidence>
<sequence>MKNPAVLFKPETAVSKDGTTIGYQSLGEGPGVLVIHGALSTSEHFSRFGAELAGAYRVHLIDRRGRGRSGPQGEAYGMAKEIEDTAAVQQATGAEYVFGHSYGGLVALETARTLGLFRKIAVYEPGVSLTSEPGAWDWLASYEKALRNQDDRGAFASFVQGTGHSPLSRLPLWYANLMLRLFVRGARWDEMKKLLPQNLREHREVQRLEGAYAGYQTVDAHTLLAYGGKSPSFVADTIRTLHTTLPHAEMLELPDLEHLSPENQQEPVAVARQVQRFLLN</sequence>
<organism evidence="2 3">
    <name type="scientific">Paenibacillus aurantius</name>
    <dbReference type="NCBI Taxonomy" id="2918900"/>
    <lineage>
        <taxon>Bacteria</taxon>
        <taxon>Bacillati</taxon>
        <taxon>Bacillota</taxon>
        <taxon>Bacilli</taxon>
        <taxon>Bacillales</taxon>
        <taxon>Paenibacillaceae</taxon>
        <taxon>Paenibacillus</taxon>
    </lineage>
</organism>
<keyword evidence="2" id="KW-0378">Hydrolase</keyword>
<dbReference type="SUPFAM" id="SSF53474">
    <property type="entry name" value="alpha/beta-Hydrolases"/>
    <property type="match status" value="1"/>
</dbReference>
<dbReference type="InterPro" id="IPR000073">
    <property type="entry name" value="AB_hydrolase_1"/>
</dbReference>
<dbReference type="GO" id="GO:0016787">
    <property type="term" value="F:hydrolase activity"/>
    <property type="evidence" value="ECO:0007669"/>
    <property type="project" value="UniProtKB-KW"/>
</dbReference>
<dbReference type="Gene3D" id="3.40.50.1820">
    <property type="entry name" value="alpha/beta hydrolase"/>
    <property type="match status" value="1"/>
</dbReference>
<dbReference type="Pfam" id="PF12697">
    <property type="entry name" value="Abhydrolase_6"/>
    <property type="match status" value="1"/>
</dbReference>
<dbReference type="Proteomes" id="UP001305702">
    <property type="component" value="Chromosome"/>
</dbReference>
<gene>
    <name evidence="2" type="ORF">MJA45_02390</name>
</gene>
<dbReference type="AlphaFoldDB" id="A0AA96LI43"/>
<proteinExistence type="predicted"/>
<feature type="domain" description="AB hydrolase-1" evidence="1">
    <location>
        <begin position="32"/>
        <end position="271"/>
    </location>
</feature>
<dbReference type="KEGG" id="paun:MJA45_02390"/>
<name>A0AA96LI43_9BACL</name>
<dbReference type="InterPro" id="IPR029058">
    <property type="entry name" value="AB_hydrolase_fold"/>
</dbReference>
<accession>A0AA96LI43</accession>
<reference evidence="2 3" key="1">
    <citation type="submission" date="2022-02" db="EMBL/GenBank/DDBJ databases">
        <title>Paenibacillus sp. MBLB1776 Whole Genome Shotgun Sequencing.</title>
        <authorList>
            <person name="Hwang C.Y."/>
            <person name="Cho E.-S."/>
            <person name="Seo M.-J."/>
        </authorList>
    </citation>
    <scope>NUCLEOTIDE SEQUENCE [LARGE SCALE GENOMIC DNA]</scope>
    <source>
        <strain evidence="2 3">MBLB1776</strain>
    </source>
</reference>
<dbReference type="PANTHER" id="PTHR43433:SF5">
    <property type="entry name" value="AB HYDROLASE-1 DOMAIN-CONTAINING PROTEIN"/>
    <property type="match status" value="1"/>
</dbReference>
<dbReference type="RefSeq" id="WP_315605703.1">
    <property type="nucleotide sequence ID" value="NZ_CP130318.1"/>
</dbReference>
<protein>
    <submittedName>
        <fullName evidence="2">Alpha/beta hydrolase</fullName>
    </submittedName>
</protein>
<evidence type="ECO:0000313" key="3">
    <source>
        <dbReference type="Proteomes" id="UP001305702"/>
    </source>
</evidence>
<evidence type="ECO:0000259" key="1">
    <source>
        <dbReference type="Pfam" id="PF12697"/>
    </source>
</evidence>